<dbReference type="Gene3D" id="3.40.50.2000">
    <property type="entry name" value="Glycogen Phosphorylase B"/>
    <property type="match status" value="2"/>
</dbReference>
<dbReference type="PANTHER" id="PTHR45947:SF3">
    <property type="entry name" value="SULFOQUINOVOSYL TRANSFERASE SQD2"/>
    <property type="match status" value="1"/>
</dbReference>
<proteinExistence type="predicted"/>
<dbReference type="GO" id="GO:0016757">
    <property type="term" value="F:glycosyltransferase activity"/>
    <property type="evidence" value="ECO:0007669"/>
    <property type="project" value="UniProtKB-KW"/>
</dbReference>
<keyword evidence="3" id="KW-0328">Glycosyltransferase</keyword>
<feature type="domain" description="Glycosyltransferase subfamily 4-like N-terminal" evidence="2">
    <location>
        <begin position="20"/>
        <end position="185"/>
    </location>
</feature>
<dbReference type="RefSeq" id="WP_379930285.1">
    <property type="nucleotide sequence ID" value="NZ_JBHUMM010000043.1"/>
</dbReference>
<evidence type="ECO:0000313" key="3">
    <source>
        <dbReference type="EMBL" id="MFD2672721.1"/>
    </source>
</evidence>
<dbReference type="EMBL" id="JBHUMM010000043">
    <property type="protein sequence ID" value="MFD2672721.1"/>
    <property type="molecule type" value="Genomic_DNA"/>
</dbReference>
<organism evidence="3 4">
    <name type="scientific">Marinicrinis sediminis</name>
    <dbReference type="NCBI Taxonomy" id="1652465"/>
    <lineage>
        <taxon>Bacteria</taxon>
        <taxon>Bacillati</taxon>
        <taxon>Bacillota</taxon>
        <taxon>Bacilli</taxon>
        <taxon>Bacillales</taxon>
        <taxon>Paenibacillaceae</taxon>
    </lineage>
</organism>
<dbReference type="InterPro" id="IPR050194">
    <property type="entry name" value="Glycosyltransferase_grp1"/>
</dbReference>
<dbReference type="InterPro" id="IPR028098">
    <property type="entry name" value="Glyco_trans_4-like_N"/>
</dbReference>
<comment type="caution">
    <text evidence="3">The sequence shown here is derived from an EMBL/GenBank/DDBJ whole genome shotgun (WGS) entry which is preliminary data.</text>
</comment>
<sequence length="394" mass="44778">MTISRPRILVIGMGWPDEQPGGLNTYVRSIVRTLKGSCDVHVLVCGHTLPVEDGVAFAGPVSSKRSLLQRQFDFRKLAAREMSVHAFDLVYVHFAPYAVGPMLEARKRQIPVVFGFHGPWAEEMKVEKQGIVQSVKTATARTMEKRAYRMADHFIVLSEAFAHILHRSYRIPHERIHVIPGGADHRFQVAEDRDQVRDSLGIPKDRLVVLTIRRLVNRMGLIPLVKAWRQVVDRYPDAILYIGGKGPLYEELLQEIAALGLEDHVRLLGYIEDERLPLYYRAADLFVVPSRTLEGFGLITVEALASGIPVAATPIGGSKEIIEKWDARFLFKGIHEGQMAEGLLALLEDRESWPSQQACRSYFEQHYTWEQAGKQIYQLFEQVWRQKEEQACIG</sequence>
<dbReference type="EC" id="2.4.-.-" evidence="3"/>
<name>A0ABW5RCC6_9BACL</name>
<dbReference type="InterPro" id="IPR001296">
    <property type="entry name" value="Glyco_trans_1"/>
</dbReference>
<gene>
    <name evidence="3" type="ORF">ACFSUC_14230</name>
</gene>
<reference evidence="4" key="1">
    <citation type="journal article" date="2019" name="Int. J. Syst. Evol. Microbiol.">
        <title>The Global Catalogue of Microorganisms (GCM) 10K type strain sequencing project: providing services to taxonomists for standard genome sequencing and annotation.</title>
        <authorList>
            <consortium name="The Broad Institute Genomics Platform"/>
            <consortium name="The Broad Institute Genome Sequencing Center for Infectious Disease"/>
            <person name="Wu L."/>
            <person name="Ma J."/>
        </authorList>
    </citation>
    <scope>NUCLEOTIDE SEQUENCE [LARGE SCALE GENOMIC DNA]</scope>
    <source>
        <strain evidence="4">KCTC 33676</strain>
    </source>
</reference>
<keyword evidence="3" id="KW-0808">Transferase</keyword>
<dbReference type="Pfam" id="PF00534">
    <property type="entry name" value="Glycos_transf_1"/>
    <property type="match status" value="1"/>
</dbReference>
<protein>
    <submittedName>
        <fullName evidence="3">Glycosyltransferase family 4 protein</fullName>
        <ecNumber evidence="3">2.4.-.-</ecNumber>
    </submittedName>
</protein>
<feature type="domain" description="Glycosyl transferase family 1" evidence="1">
    <location>
        <begin position="192"/>
        <end position="359"/>
    </location>
</feature>
<dbReference type="PANTHER" id="PTHR45947">
    <property type="entry name" value="SULFOQUINOVOSYL TRANSFERASE SQD2"/>
    <property type="match status" value="1"/>
</dbReference>
<dbReference type="Proteomes" id="UP001597497">
    <property type="component" value="Unassembled WGS sequence"/>
</dbReference>
<evidence type="ECO:0000259" key="1">
    <source>
        <dbReference type="Pfam" id="PF00534"/>
    </source>
</evidence>
<evidence type="ECO:0000259" key="2">
    <source>
        <dbReference type="Pfam" id="PF13439"/>
    </source>
</evidence>
<dbReference type="CDD" id="cd03801">
    <property type="entry name" value="GT4_PimA-like"/>
    <property type="match status" value="1"/>
</dbReference>
<evidence type="ECO:0000313" key="4">
    <source>
        <dbReference type="Proteomes" id="UP001597497"/>
    </source>
</evidence>
<keyword evidence="4" id="KW-1185">Reference proteome</keyword>
<dbReference type="Pfam" id="PF13439">
    <property type="entry name" value="Glyco_transf_4"/>
    <property type="match status" value="1"/>
</dbReference>
<accession>A0ABW5RCC6</accession>
<dbReference type="SUPFAM" id="SSF53756">
    <property type="entry name" value="UDP-Glycosyltransferase/glycogen phosphorylase"/>
    <property type="match status" value="1"/>
</dbReference>